<dbReference type="EMBL" id="OBQJ01000003">
    <property type="protein sequence ID" value="SOC53935.1"/>
    <property type="molecule type" value="Genomic_DNA"/>
</dbReference>
<gene>
    <name evidence="1" type="ORF">SAMN05421509_10322</name>
</gene>
<sequence length="324" mass="36883">MGSQELVVHCEQVEAVVKRLSETEGELFGAKRDKSGRVSLSFDSLTAKSLKRVLDSGCHRECFSLATVNMNPYVNTFHEVLKTHGTCFLKEAMSEESKVAHLNKVVDDIRLSVNTDLMRNINRRQEKAKKKRVESVSGYIEAMRSSYARVNCLRVDLGYRKGMFADSENLLEDLALVKSHWKKMREDLARGEPVEGLIGFVVSLEYGLLSGYHFHAIFIYNGAYRQQDVSLAKILGDHWVQNVVPNGAGRYYNCNRFKDKYRRLGVGVINHYENEKFEVLKSVVLGYMAKTDYVIDSISPSERAWFRGITPKRNSQGKGRPRGK</sequence>
<protein>
    <recommendedName>
        <fullName evidence="3">Inovirus Gp2 family protein</fullName>
    </recommendedName>
</protein>
<evidence type="ECO:0000313" key="1">
    <source>
        <dbReference type="EMBL" id="SOC53935.1"/>
    </source>
</evidence>
<accession>A0A285VIN1</accession>
<name>A0A285VIN1_9GAMM</name>
<dbReference type="Proteomes" id="UP000219023">
    <property type="component" value="Unassembled WGS sequence"/>
</dbReference>
<evidence type="ECO:0000313" key="2">
    <source>
        <dbReference type="Proteomes" id="UP000219023"/>
    </source>
</evidence>
<proteinExistence type="predicted"/>
<reference evidence="1 2" key="1">
    <citation type="submission" date="2017-08" db="EMBL/GenBank/DDBJ databases">
        <authorList>
            <person name="de Groot N.N."/>
        </authorList>
    </citation>
    <scope>NUCLEOTIDE SEQUENCE [LARGE SCALE GENOMIC DNA]</scope>
    <source>
        <strain evidence="1 2">USBA 855</strain>
    </source>
</reference>
<dbReference type="RefSeq" id="WP_179703025.1">
    <property type="nucleotide sequence ID" value="NZ_OBQJ01000003.1"/>
</dbReference>
<evidence type="ECO:0008006" key="3">
    <source>
        <dbReference type="Google" id="ProtNLM"/>
    </source>
</evidence>
<organism evidence="1 2">
    <name type="scientific">Chromohalobacter canadensis</name>
    <dbReference type="NCBI Taxonomy" id="141389"/>
    <lineage>
        <taxon>Bacteria</taxon>
        <taxon>Pseudomonadati</taxon>
        <taxon>Pseudomonadota</taxon>
        <taxon>Gammaproteobacteria</taxon>
        <taxon>Oceanospirillales</taxon>
        <taxon>Halomonadaceae</taxon>
        <taxon>Chromohalobacter</taxon>
    </lineage>
</organism>
<dbReference type="AlphaFoldDB" id="A0A285VIN1"/>